<feature type="region of interest" description="Disordered" evidence="5">
    <location>
        <begin position="135"/>
        <end position="194"/>
    </location>
</feature>
<evidence type="ECO:0000256" key="2">
    <source>
        <dbReference type="ARBA" id="ARBA00010291"/>
    </source>
</evidence>
<dbReference type="EMBL" id="JBEVYD010000003">
    <property type="protein sequence ID" value="KAL3234362.1"/>
    <property type="molecule type" value="Genomic_DNA"/>
</dbReference>
<dbReference type="InterPro" id="IPR014710">
    <property type="entry name" value="RmlC-like_jellyroll"/>
</dbReference>
<dbReference type="InterPro" id="IPR028929">
    <property type="entry name" value="Mif2_N"/>
</dbReference>
<evidence type="ECO:0000313" key="9">
    <source>
        <dbReference type="Proteomes" id="UP001623330"/>
    </source>
</evidence>
<evidence type="ECO:0000313" key="8">
    <source>
        <dbReference type="EMBL" id="KAL3234362.1"/>
    </source>
</evidence>
<feature type="compositionally biased region" description="Acidic residues" evidence="5">
    <location>
        <begin position="221"/>
        <end position="230"/>
    </location>
</feature>
<feature type="compositionally biased region" description="Polar residues" evidence="5">
    <location>
        <begin position="178"/>
        <end position="189"/>
    </location>
</feature>
<dbReference type="InterPro" id="IPR025974">
    <property type="entry name" value="Mif2/CENP-C_cupin"/>
</dbReference>
<gene>
    <name evidence="8" type="ORF">RNJ44_03124</name>
</gene>
<evidence type="ECO:0000256" key="1">
    <source>
        <dbReference type="ARBA" id="ARBA00004123"/>
    </source>
</evidence>
<feature type="domain" description="Mif2 N-terminal" evidence="7">
    <location>
        <begin position="3"/>
        <end position="43"/>
    </location>
</feature>
<evidence type="ECO:0000256" key="3">
    <source>
        <dbReference type="ARBA" id="ARBA00023125"/>
    </source>
</evidence>
<dbReference type="Pfam" id="PF15624">
    <property type="entry name" value="Mif2_N"/>
    <property type="match status" value="1"/>
</dbReference>
<dbReference type="Pfam" id="PF11699">
    <property type="entry name" value="CENP-C_C"/>
    <property type="match status" value="1"/>
</dbReference>
<dbReference type="PANTHER" id="PTHR16684">
    <property type="entry name" value="CENTROMERE PROTEIN C"/>
    <property type="match status" value="1"/>
</dbReference>
<sequence length="531" mass="61183">MDYMNLGLRSRKTGLDVKKNIQKDEYSMENIDEFFKDEDTSFLTRRKSRKSSLMPETVIEDRILPSPLTKRNRDSFRVPNSGNIIQPVLNRQDSYQQDYQAPVEVEYEEDELPATPVKITNDIDEEELAKLPKPRYRSNYDMGDDKGDIGEIELTPDRDGRGTYNDVPDLIDDDGDTSRANTTLNTSDNALLEDELEDGFMLESEEDDDYLESASNGSTSDNDDDDIDDNVNETVLNHIDSPLSSNDDEYLANESSENIYNRINEEQELRNPKETISKPYEIVEGVRRSKRVKIPPLEYWRNEKVQYKRRPHEPVLDIDKIITYNHSASEDEEDDENGLERSYKRQKKTPVVRTRPYNYIPNGKPRGRPKKPRNQNPNFQILKDIEEGENPEGEWLKHGMLEATVKDAFDMPQSELIAIAPNISQLNQKRATDEENFQLDVLFDNHKKHFASGMLKLPVNGVKKASDVNQAYVTFYVIQGVVEVSLGGKKFISTEGSSFQIPAYNEYAFKNRGMNDVKMFFVQVIIPEEDI</sequence>
<accession>A0ABR4NZ13</accession>
<dbReference type="CDD" id="cd06993">
    <property type="entry name" value="cupin_CENP-C_C"/>
    <property type="match status" value="1"/>
</dbReference>
<dbReference type="InterPro" id="IPR028386">
    <property type="entry name" value="CENP-C/Mif2/cnp3"/>
</dbReference>
<comment type="subcellular location">
    <subcellularLocation>
        <location evidence="1">Nucleus</location>
    </subcellularLocation>
</comment>
<name>A0ABR4NZ13_9SACH</name>
<dbReference type="Gene3D" id="2.60.120.10">
    <property type="entry name" value="Jelly Rolls"/>
    <property type="match status" value="1"/>
</dbReference>
<comment type="caution">
    <text evidence="8">The sequence shown here is derived from an EMBL/GenBank/DDBJ whole genome shotgun (WGS) entry which is preliminary data.</text>
</comment>
<dbReference type="SUPFAM" id="SSF51182">
    <property type="entry name" value="RmlC-like cupins"/>
    <property type="match status" value="1"/>
</dbReference>
<dbReference type="Proteomes" id="UP001623330">
    <property type="component" value="Unassembled WGS sequence"/>
</dbReference>
<reference evidence="8 9" key="1">
    <citation type="submission" date="2024-05" db="EMBL/GenBank/DDBJ databases">
        <title>Long read based assembly of the Candida bracarensis genome reveals expanded adhesin content.</title>
        <authorList>
            <person name="Marcet-Houben M."/>
            <person name="Ksiezopolska E."/>
            <person name="Gabaldon T."/>
        </authorList>
    </citation>
    <scope>NUCLEOTIDE SEQUENCE [LARGE SCALE GENOMIC DNA]</scope>
    <source>
        <strain evidence="8 9">CBM6</strain>
    </source>
</reference>
<comment type="similarity">
    <text evidence="2">Belongs to the CENP-C/MIF2 family.</text>
</comment>
<evidence type="ECO:0000259" key="7">
    <source>
        <dbReference type="Pfam" id="PF15624"/>
    </source>
</evidence>
<feature type="domain" description="Mif2/CENP-C cupin" evidence="6">
    <location>
        <begin position="437"/>
        <end position="523"/>
    </location>
</feature>
<keyword evidence="4" id="KW-0539">Nucleus</keyword>
<feature type="compositionally biased region" description="Basic and acidic residues" evidence="5">
    <location>
        <begin position="143"/>
        <end position="161"/>
    </location>
</feature>
<proteinExistence type="inferred from homology"/>
<feature type="region of interest" description="Disordered" evidence="5">
    <location>
        <begin position="327"/>
        <end position="377"/>
    </location>
</feature>
<evidence type="ECO:0000256" key="4">
    <source>
        <dbReference type="ARBA" id="ARBA00023242"/>
    </source>
</evidence>
<organism evidence="8 9">
    <name type="scientific">Nakaseomyces bracarensis</name>
    <dbReference type="NCBI Taxonomy" id="273131"/>
    <lineage>
        <taxon>Eukaryota</taxon>
        <taxon>Fungi</taxon>
        <taxon>Dikarya</taxon>
        <taxon>Ascomycota</taxon>
        <taxon>Saccharomycotina</taxon>
        <taxon>Saccharomycetes</taxon>
        <taxon>Saccharomycetales</taxon>
        <taxon>Saccharomycetaceae</taxon>
        <taxon>Nakaseomyces</taxon>
    </lineage>
</organism>
<evidence type="ECO:0000259" key="6">
    <source>
        <dbReference type="Pfam" id="PF11699"/>
    </source>
</evidence>
<feature type="region of interest" description="Disordered" evidence="5">
    <location>
        <begin position="207"/>
        <end position="230"/>
    </location>
</feature>
<evidence type="ECO:0000256" key="5">
    <source>
        <dbReference type="SAM" id="MobiDB-lite"/>
    </source>
</evidence>
<keyword evidence="9" id="KW-1185">Reference proteome</keyword>
<dbReference type="InterPro" id="IPR011051">
    <property type="entry name" value="RmlC_Cupin_sf"/>
</dbReference>
<keyword evidence="3" id="KW-0238">DNA-binding</keyword>
<protein>
    <submittedName>
        <fullName evidence="8">Inner kinetochore subunit MIF2</fullName>
    </submittedName>
</protein>
<dbReference type="PANTHER" id="PTHR16684:SF11">
    <property type="entry name" value="CENTROMERE PROTEIN C"/>
    <property type="match status" value="1"/>
</dbReference>